<dbReference type="InterPro" id="IPR007694">
    <property type="entry name" value="DNA_helicase_DnaB-like_C"/>
</dbReference>
<gene>
    <name evidence="3" type="ORF">MWH26_19850</name>
</gene>
<organism evidence="3 4">
    <name type="scientific">Hymenobacter sublimis</name>
    <dbReference type="NCBI Taxonomy" id="2933777"/>
    <lineage>
        <taxon>Bacteria</taxon>
        <taxon>Pseudomonadati</taxon>
        <taxon>Bacteroidota</taxon>
        <taxon>Cytophagia</taxon>
        <taxon>Cytophagales</taxon>
        <taxon>Hymenobacteraceae</taxon>
        <taxon>Hymenobacter</taxon>
    </lineage>
</organism>
<feature type="domain" description="SF4 helicase" evidence="2">
    <location>
        <begin position="59"/>
        <end position="337"/>
    </location>
</feature>
<accession>A0ABY4JG02</accession>
<dbReference type="Gene3D" id="3.40.50.300">
    <property type="entry name" value="P-loop containing nucleotide triphosphate hydrolases"/>
    <property type="match status" value="1"/>
</dbReference>
<evidence type="ECO:0000313" key="3">
    <source>
        <dbReference type="EMBL" id="UPL51391.1"/>
    </source>
</evidence>
<evidence type="ECO:0000313" key="4">
    <source>
        <dbReference type="Proteomes" id="UP000829647"/>
    </source>
</evidence>
<evidence type="ECO:0000259" key="2">
    <source>
        <dbReference type="PROSITE" id="PS51199"/>
    </source>
</evidence>
<sequence>MDNSPICWMVFRRALVDWLFIYSRFIILQTGTMSQEAQQAPYDTLLDSRAIQQIITKAEEKGLPGVPSGFIDLDRVTNCWKGSTLTVIAGPPSMGCTSLLLAFLRNAVVEFKKTTALFSLQLSREQLLTKWLSAETEIPYGKIESGNLHDHEWLKLNTSTALWTSHAEAFIRVLDDANPTIEKVMDDCRRLREEGVSLFLIDNLSRITLGKESRAFCPNREQEVSHIIRCLKSLARELDAPVIVVSHMNRSGRERSYSFYRPQLGDLRDSGTVEYEADVIILLHRPEYYKQTEDEMGNPTYNTAELIVAKNAFGRTETVQVEFKSACGRFSNQEQPRFGESSFDEEGGFAPNTIRLASRLNTSPSGKKAPQPFPRSNFDDGPPPF</sequence>
<protein>
    <submittedName>
        <fullName evidence="3">DnaB-like helicase C-terminal domain-containing protein</fullName>
    </submittedName>
</protein>
<dbReference type="RefSeq" id="WP_247977203.1">
    <property type="nucleotide sequence ID" value="NZ_CP095850.1"/>
</dbReference>
<feature type="region of interest" description="Disordered" evidence="1">
    <location>
        <begin position="357"/>
        <end position="385"/>
    </location>
</feature>
<geneLocation type="plasmid" evidence="3 4">
    <name>unnamed2</name>
</geneLocation>
<dbReference type="InterPro" id="IPR027417">
    <property type="entry name" value="P-loop_NTPase"/>
</dbReference>
<dbReference type="PANTHER" id="PTHR30153:SF2">
    <property type="entry name" value="REPLICATIVE DNA HELICASE"/>
    <property type="match status" value="1"/>
</dbReference>
<proteinExistence type="predicted"/>
<keyword evidence="3" id="KW-0614">Plasmid</keyword>
<keyword evidence="4" id="KW-1185">Reference proteome</keyword>
<dbReference type="Pfam" id="PF03796">
    <property type="entry name" value="DnaB_C"/>
    <property type="match status" value="1"/>
</dbReference>
<dbReference type="EMBL" id="CP095850">
    <property type="protein sequence ID" value="UPL51391.1"/>
    <property type="molecule type" value="Genomic_DNA"/>
</dbReference>
<dbReference type="SUPFAM" id="SSF52540">
    <property type="entry name" value="P-loop containing nucleoside triphosphate hydrolases"/>
    <property type="match status" value="1"/>
</dbReference>
<dbReference type="PANTHER" id="PTHR30153">
    <property type="entry name" value="REPLICATIVE DNA HELICASE DNAB"/>
    <property type="match status" value="1"/>
</dbReference>
<dbReference type="PROSITE" id="PS51199">
    <property type="entry name" value="SF4_HELICASE"/>
    <property type="match status" value="1"/>
</dbReference>
<evidence type="ECO:0000256" key="1">
    <source>
        <dbReference type="SAM" id="MobiDB-lite"/>
    </source>
</evidence>
<dbReference type="Proteomes" id="UP000829647">
    <property type="component" value="Plasmid unnamed2"/>
</dbReference>
<reference evidence="3 4" key="1">
    <citation type="submission" date="2022-04" db="EMBL/GenBank/DDBJ databases">
        <title>Hymenobacter sp. isolated from the air.</title>
        <authorList>
            <person name="Won M."/>
            <person name="Lee C.-M."/>
            <person name="Woen H.-Y."/>
            <person name="Kwon S.-W."/>
        </authorList>
    </citation>
    <scope>NUCLEOTIDE SEQUENCE [LARGE SCALE GENOMIC DNA]</scope>
    <source>
        <strain evidence="4">5516 S-25</strain>
        <plasmid evidence="3 4">unnamed2</plasmid>
    </source>
</reference>
<name>A0ABY4JG02_9BACT</name>